<evidence type="ECO:0000313" key="1">
    <source>
        <dbReference type="EMBL" id="CAB4156112.1"/>
    </source>
</evidence>
<gene>
    <name evidence="1" type="ORF">UFOVP673_40</name>
</gene>
<reference evidence="1" key="1">
    <citation type="submission" date="2020-04" db="EMBL/GenBank/DDBJ databases">
        <authorList>
            <person name="Chiriac C."/>
            <person name="Salcher M."/>
            <person name="Ghai R."/>
            <person name="Kavagutti S V."/>
        </authorList>
    </citation>
    <scope>NUCLEOTIDE SEQUENCE</scope>
</reference>
<dbReference type="EMBL" id="LR796631">
    <property type="protein sequence ID" value="CAB4156112.1"/>
    <property type="molecule type" value="Genomic_DNA"/>
</dbReference>
<accession>A0A6J5NBU9</accession>
<organism evidence="1">
    <name type="scientific">uncultured Caudovirales phage</name>
    <dbReference type="NCBI Taxonomy" id="2100421"/>
    <lineage>
        <taxon>Viruses</taxon>
        <taxon>Duplodnaviria</taxon>
        <taxon>Heunggongvirae</taxon>
        <taxon>Uroviricota</taxon>
        <taxon>Caudoviricetes</taxon>
        <taxon>Peduoviridae</taxon>
        <taxon>Maltschvirus</taxon>
        <taxon>Maltschvirus maltsch</taxon>
    </lineage>
</organism>
<sequence length="87" mass="9485">MNTTPPPTPTNDGGPAFPCEVYICPQDTEPSKFSGMSLRDWFAGQALNGYLASWSDDSDPIFFEPCHTAKTSYAYADAMLAAREVQS</sequence>
<proteinExistence type="predicted"/>
<protein>
    <submittedName>
        <fullName evidence="1">Uncharacterized protein</fullName>
    </submittedName>
</protein>
<name>A0A6J5NBU9_9CAUD</name>